<protein>
    <submittedName>
        <fullName evidence="7">Lysine transporter LysE</fullName>
    </submittedName>
</protein>
<accession>A0ABQ1K2W7</accession>
<evidence type="ECO:0000313" key="7">
    <source>
        <dbReference type="EMBL" id="GGB84990.1"/>
    </source>
</evidence>
<feature type="transmembrane region" description="Helical" evidence="6">
    <location>
        <begin position="66"/>
        <end position="87"/>
    </location>
</feature>
<evidence type="ECO:0000256" key="6">
    <source>
        <dbReference type="SAM" id="Phobius"/>
    </source>
</evidence>
<organism evidence="7 8">
    <name type="scientific">Marinobacterium zhoushanense</name>
    <dbReference type="NCBI Taxonomy" id="1679163"/>
    <lineage>
        <taxon>Bacteria</taxon>
        <taxon>Pseudomonadati</taxon>
        <taxon>Pseudomonadota</taxon>
        <taxon>Gammaproteobacteria</taxon>
        <taxon>Oceanospirillales</taxon>
        <taxon>Oceanospirillaceae</taxon>
        <taxon>Marinobacterium</taxon>
    </lineage>
</organism>
<name>A0ABQ1K2W7_9GAMM</name>
<dbReference type="Pfam" id="PF01810">
    <property type="entry name" value="LysE"/>
    <property type="match status" value="1"/>
</dbReference>
<evidence type="ECO:0000256" key="4">
    <source>
        <dbReference type="ARBA" id="ARBA00022989"/>
    </source>
</evidence>
<dbReference type="InterPro" id="IPR001123">
    <property type="entry name" value="LeuE-type"/>
</dbReference>
<keyword evidence="4 6" id="KW-1133">Transmembrane helix</keyword>
<comment type="caution">
    <text evidence="7">The sequence shown here is derived from an EMBL/GenBank/DDBJ whole genome shotgun (WGS) entry which is preliminary data.</text>
</comment>
<keyword evidence="2" id="KW-1003">Cell membrane</keyword>
<evidence type="ECO:0000256" key="2">
    <source>
        <dbReference type="ARBA" id="ARBA00022475"/>
    </source>
</evidence>
<evidence type="ECO:0000256" key="3">
    <source>
        <dbReference type="ARBA" id="ARBA00022692"/>
    </source>
</evidence>
<feature type="transmembrane region" description="Helical" evidence="6">
    <location>
        <begin position="141"/>
        <end position="168"/>
    </location>
</feature>
<feature type="transmembrane region" description="Helical" evidence="6">
    <location>
        <begin position="180"/>
        <end position="197"/>
    </location>
</feature>
<dbReference type="EMBL" id="BMIJ01000002">
    <property type="protein sequence ID" value="GGB84990.1"/>
    <property type="molecule type" value="Genomic_DNA"/>
</dbReference>
<keyword evidence="5 6" id="KW-0472">Membrane</keyword>
<feature type="transmembrane region" description="Helical" evidence="6">
    <location>
        <begin position="38"/>
        <end position="60"/>
    </location>
</feature>
<dbReference type="RefSeq" id="WP_188745881.1">
    <property type="nucleotide sequence ID" value="NZ_BMIJ01000002.1"/>
</dbReference>
<reference evidence="8" key="1">
    <citation type="journal article" date="2019" name="Int. J. Syst. Evol. Microbiol.">
        <title>The Global Catalogue of Microorganisms (GCM) 10K type strain sequencing project: providing services to taxonomists for standard genome sequencing and annotation.</title>
        <authorList>
            <consortium name="The Broad Institute Genomics Platform"/>
            <consortium name="The Broad Institute Genome Sequencing Center for Infectious Disease"/>
            <person name="Wu L."/>
            <person name="Ma J."/>
        </authorList>
    </citation>
    <scope>NUCLEOTIDE SEQUENCE [LARGE SCALE GENOMIC DNA]</scope>
    <source>
        <strain evidence="8">CGMCC 1.15341</strain>
    </source>
</reference>
<feature type="transmembrane region" description="Helical" evidence="6">
    <location>
        <begin position="117"/>
        <end position="135"/>
    </location>
</feature>
<evidence type="ECO:0000256" key="5">
    <source>
        <dbReference type="ARBA" id="ARBA00023136"/>
    </source>
</evidence>
<dbReference type="Proteomes" id="UP000629025">
    <property type="component" value="Unassembled WGS sequence"/>
</dbReference>
<comment type="subcellular location">
    <subcellularLocation>
        <location evidence="1">Cell membrane</location>
        <topology evidence="1">Multi-pass membrane protein</topology>
    </subcellularLocation>
</comment>
<dbReference type="PANTHER" id="PTHR30086:SF20">
    <property type="entry name" value="ARGININE EXPORTER PROTEIN ARGO-RELATED"/>
    <property type="match status" value="1"/>
</dbReference>
<sequence>MLSVLIPMMIFALVGAITPGPVNLVATSAGARFGSLRALPHVLGATLGYTLVVYLCGVGVNDLLKRYPVVLEGFSYAGAALLLYLAWKITTASPTTHVDEGAQQAPRLIQGALLQILNPKAWLVAITGVSLFVSIHSEPDLYLLLFCAVSFLACFIGVGFWACAGQLIGRFLASSRAQLYFYRSMGLLLGSTVITLFI</sequence>
<proteinExistence type="predicted"/>
<evidence type="ECO:0000256" key="1">
    <source>
        <dbReference type="ARBA" id="ARBA00004651"/>
    </source>
</evidence>
<keyword evidence="3 6" id="KW-0812">Transmembrane</keyword>
<gene>
    <name evidence="7" type="ORF">GCM10011352_08500</name>
</gene>
<feature type="transmembrane region" description="Helical" evidence="6">
    <location>
        <begin position="6"/>
        <end position="26"/>
    </location>
</feature>
<keyword evidence="8" id="KW-1185">Reference proteome</keyword>
<evidence type="ECO:0000313" key="8">
    <source>
        <dbReference type="Proteomes" id="UP000629025"/>
    </source>
</evidence>
<dbReference type="PANTHER" id="PTHR30086">
    <property type="entry name" value="ARGININE EXPORTER PROTEIN ARGO"/>
    <property type="match status" value="1"/>
</dbReference>